<proteinExistence type="predicted"/>
<dbReference type="AlphaFoldDB" id="A0ABD2X700"/>
<evidence type="ECO:0000313" key="2">
    <source>
        <dbReference type="Proteomes" id="UP001627154"/>
    </source>
</evidence>
<name>A0ABD2X700_9HYME</name>
<keyword evidence="2" id="KW-1185">Reference proteome</keyword>
<accession>A0ABD2X700</accession>
<reference evidence="1 2" key="1">
    <citation type="journal article" date="2024" name="bioRxiv">
        <title>A reference genome for Trichogramma kaykai: A tiny desert-dwelling parasitoid wasp with competing sex-ratio distorters.</title>
        <authorList>
            <person name="Culotta J."/>
            <person name="Lindsey A.R."/>
        </authorList>
    </citation>
    <scope>NUCLEOTIDE SEQUENCE [LARGE SCALE GENOMIC DNA]</scope>
    <source>
        <strain evidence="1 2">KSX58</strain>
    </source>
</reference>
<comment type="caution">
    <text evidence="1">The sequence shown here is derived from an EMBL/GenBank/DDBJ whole genome shotgun (WGS) entry which is preliminary data.</text>
</comment>
<dbReference type="EMBL" id="JBJJXI010000049">
    <property type="protein sequence ID" value="KAL3401050.1"/>
    <property type="molecule type" value="Genomic_DNA"/>
</dbReference>
<protein>
    <submittedName>
        <fullName evidence="1">Uncharacterized protein</fullName>
    </submittedName>
</protein>
<organism evidence="1 2">
    <name type="scientific">Trichogramma kaykai</name>
    <dbReference type="NCBI Taxonomy" id="54128"/>
    <lineage>
        <taxon>Eukaryota</taxon>
        <taxon>Metazoa</taxon>
        <taxon>Ecdysozoa</taxon>
        <taxon>Arthropoda</taxon>
        <taxon>Hexapoda</taxon>
        <taxon>Insecta</taxon>
        <taxon>Pterygota</taxon>
        <taxon>Neoptera</taxon>
        <taxon>Endopterygota</taxon>
        <taxon>Hymenoptera</taxon>
        <taxon>Apocrita</taxon>
        <taxon>Proctotrupomorpha</taxon>
        <taxon>Chalcidoidea</taxon>
        <taxon>Trichogrammatidae</taxon>
        <taxon>Trichogramma</taxon>
    </lineage>
</organism>
<gene>
    <name evidence="1" type="ORF">TKK_005688</name>
</gene>
<sequence length="363" mass="39700">MTIVGFELTVDCVSKKKLRDTLNAYADILISLSNAYLCLLTADDVARASQKAIEDASARLELACCALTTATSGLNDKPSTYASVASRGCEVRTSRGPTERVSLSSGKSFNIKKCNKIFIGPSQDSATRYPNSSATKDALIKCVDPVAVGIGVSRLRFGPNNTVVIEGDSLDSNRLKDCKSLRDAGLEVRQDAKIWPRVAVHDIPVDFPSDKICSTIISQNLPDASPDDLKVVYLYPAGTKKHRSCIVQLKPELRARIVERKRVCIGWSSCRISDHVRIMQCYKCCGFSNMKDKCENEEVCGKCAAKHPTKECPEGNAAQTLRCINCLNAKSANTNHAATYCDKCPILCRKIQQKISLIDYGDC</sequence>
<evidence type="ECO:0000313" key="1">
    <source>
        <dbReference type="EMBL" id="KAL3401050.1"/>
    </source>
</evidence>
<dbReference type="Proteomes" id="UP001627154">
    <property type="component" value="Unassembled WGS sequence"/>
</dbReference>